<feature type="transmembrane region" description="Helical" evidence="11">
    <location>
        <begin position="58"/>
        <end position="82"/>
    </location>
</feature>
<evidence type="ECO:0000256" key="5">
    <source>
        <dbReference type="ARBA" id="ARBA00022475"/>
    </source>
</evidence>
<accession>A0A0J7JA66</accession>
<dbReference type="OrthoDB" id="9785347at2"/>
<evidence type="ECO:0000256" key="4">
    <source>
        <dbReference type="ARBA" id="ARBA00022448"/>
    </source>
</evidence>
<feature type="transmembrane region" description="Helical" evidence="11">
    <location>
        <begin position="5"/>
        <end position="25"/>
    </location>
</feature>
<gene>
    <name evidence="14" type="ORF">Msub_10970</name>
</gene>
<evidence type="ECO:0000256" key="10">
    <source>
        <dbReference type="ARBA" id="ARBA00023136"/>
    </source>
</evidence>
<reference evidence="14 15" key="1">
    <citation type="submission" date="2015-06" db="EMBL/GenBank/DDBJ databases">
        <title>Marinobacter subterrani, a genetically tractable neutrophilic iron-oxidizing strain isolated from the Soudan Iron Mine.</title>
        <authorList>
            <person name="Bonis B.M."/>
            <person name="Gralnick J.A."/>
        </authorList>
    </citation>
    <scope>NUCLEOTIDE SEQUENCE [LARGE SCALE GENOMIC DNA]</scope>
    <source>
        <strain evidence="14 15">JG233</strain>
    </source>
</reference>
<dbReference type="Pfam" id="PF20872">
    <property type="entry name" value="MalF_N_TM"/>
    <property type="match status" value="1"/>
</dbReference>
<evidence type="ECO:0000313" key="15">
    <source>
        <dbReference type="Proteomes" id="UP000036102"/>
    </source>
</evidence>
<comment type="function">
    <text evidence="1 12">Part of the ABC transporter complex MalEFGK involved in maltose/maltodextrin import. Probably responsible for the translocation of the substrate across the membrane.</text>
</comment>
<feature type="domain" description="ABC transmembrane type-1" evidence="13">
    <location>
        <begin position="266"/>
        <end position="489"/>
    </location>
</feature>
<sequence length="497" mass="55030">MTREFLKWGALALLVAAALYLILALYVQREFVFAMLFLVLTASAVVVFASKRFYAHRYIFPAIAGMGLFVIFPLMYTVGIGFTNYSASNLLSFEQVQENLLSRSFQSESVRYEFDAYKTPEGYVLYLEGNNQDLVTPPINLAAGETRAPLVPATSVPDGEPLQIRDVIKLRQELAGVKLITGDKRELSQASLRSFAAIHPQFTLHENGTLTNNQTDVTYFPNHDIGFYVSPEGEKLVPGWTVNIGWDNYLKVVMDPSIRGPFFQIFVWTLSFAVATVVFTLALGLLLANLLQWDQIRGKGFYRTMLILPYAVPAFISILVFKGLFNQNFGEINLVLENLFGVRPNWFSDPALARTMILIVNTWLGYPYMMLLCMGLLQAIPRDLYEASAMDGAGPVNNLFNITLPLIIKPLMPLLIASFAFNFNNFVLIALLTGGAPDIIGASTPAGTTDLLVSYTYRIAFQDSGQNFGLAAAIATAIFLVVGALSLINLKLSKIKV</sequence>
<feature type="transmembrane region" description="Helical" evidence="11">
    <location>
        <begin position="356"/>
        <end position="377"/>
    </location>
</feature>
<evidence type="ECO:0000256" key="1">
    <source>
        <dbReference type="ARBA" id="ARBA00002264"/>
    </source>
</evidence>
<dbReference type="Gene3D" id="2.40.430.10">
    <property type="entry name" value="D-maltodextrin-binding protein, MBP"/>
    <property type="match status" value="1"/>
</dbReference>
<proteinExistence type="inferred from homology"/>
<dbReference type="Gene3D" id="3.10.650.10">
    <property type="entry name" value="MalF N-terminal region-like"/>
    <property type="match status" value="1"/>
</dbReference>
<dbReference type="GO" id="GO:0015423">
    <property type="term" value="F:ABC-type maltose transporter activity"/>
    <property type="evidence" value="ECO:0007669"/>
    <property type="project" value="TreeGrafter"/>
</dbReference>
<comment type="subcellular location">
    <subcellularLocation>
        <location evidence="2 12">Cell inner membrane</location>
        <topology evidence="2 12">Multi-pass membrane protein</topology>
    </subcellularLocation>
    <subcellularLocation>
        <location evidence="11">Cell membrane</location>
        <topology evidence="11">Multi-pass membrane protein</topology>
    </subcellularLocation>
</comment>
<dbReference type="Pfam" id="PF14785">
    <property type="entry name" value="MalF_P2"/>
    <property type="match status" value="1"/>
</dbReference>
<keyword evidence="15" id="KW-1185">Reference proteome</keyword>
<dbReference type="InterPro" id="IPR035906">
    <property type="entry name" value="MetI-like_sf"/>
</dbReference>
<protein>
    <recommendedName>
        <fullName evidence="12">Maltose/maltodextrin transport system permease protein</fullName>
    </recommendedName>
</protein>
<evidence type="ECO:0000256" key="9">
    <source>
        <dbReference type="ARBA" id="ARBA00022989"/>
    </source>
</evidence>
<dbReference type="InterPro" id="IPR029345">
    <property type="entry name" value="MalF_P2"/>
</dbReference>
<evidence type="ECO:0000256" key="8">
    <source>
        <dbReference type="ARBA" id="ARBA00022692"/>
    </source>
</evidence>
<evidence type="ECO:0000256" key="12">
    <source>
        <dbReference type="RuleBase" id="RU367050"/>
    </source>
</evidence>
<dbReference type="InterPro" id="IPR048464">
    <property type="entry name" value="MalF_N_TM"/>
</dbReference>
<dbReference type="Gene3D" id="1.10.3720.10">
    <property type="entry name" value="MetI-like"/>
    <property type="match status" value="1"/>
</dbReference>
<dbReference type="FunFam" id="1.10.3720.10:FF:000030">
    <property type="entry name" value="Maltose ABC transporter permease MalF"/>
    <property type="match status" value="1"/>
</dbReference>
<keyword evidence="6 12" id="KW-0997">Cell inner membrane</keyword>
<comment type="caution">
    <text evidence="14">The sequence shown here is derived from an EMBL/GenBank/DDBJ whole genome shotgun (WGS) entry which is preliminary data.</text>
</comment>
<dbReference type="AlphaFoldDB" id="A0A0J7JA66"/>
<comment type="subunit">
    <text evidence="12">The complex is composed of two ATP-binding proteins (MalK), two transmembrane proteins (MalG and MalF) and a solute-binding protein (MalE).</text>
</comment>
<feature type="transmembrane region" description="Helical" evidence="11">
    <location>
        <begin position="468"/>
        <end position="490"/>
    </location>
</feature>
<name>A0A0J7JA66_9GAMM</name>
<keyword evidence="7 12" id="KW-0762">Sugar transport</keyword>
<dbReference type="PROSITE" id="PS50928">
    <property type="entry name" value="ABC_TM1"/>
    <property type="match status" value="1"/>
</dbReference>
<comment type="similarity">
    <text evidence="3 12">Belongs to the binding-protein-dependent transport system permease family. MalFG subfamily.</text>
</comment>
<dbReference type="InterPro" id="IPR000515">
    <property type="entry name" value="MetI-like"/>
</dbReference>
<evidence type="ECO:0000256" key="11">
    <source>
        <dbReference type="RuleBase" id="RU363032"/>
    </source>
</evidence>
<evidence type="ECO:0000256" key="7">
    <source>
        <dbReference type="ARBA" id="ARBA00022597"/>
    </source>
</evidence>
<dbReference type="Pfam" id="PF00528">
    <property type="entry name" value="BPD_transp_1"/>
    <property type="match status" value="1"/>
</dbReference>
<dbReference type="InterPro" id="IPR035277">
    <property type="entry name" value="MalF_N"/>
</dbReference>
<dbReference type="SUPFAM" id="SSF161098">
    <property type="entry name" value="MetI-like"/>
    <property type="match status" value="1"/>
</dbReference>
<evidence type="ECO:0000259" key="13">
    <source>
        <dbReference type="PROSITE" id="PS50928"/>
    </source>
</evidence>
<keyword evidence="5" id="KW-1003">Cell membrane</keyword>
<feature type="transmembrane region" description="Helical" evidence="11">
    <location>
        <begin position="31"/>
        <end position="49"/>
    </location>
</feature>
<evidence type="ECO:0000313" key="14">
    <source>
        <dbReference type="EMBL" id="KMQ74781.1"/>
    </source>
</evidence>
<keyword evidence="9 11" id="KW-1133">Transmembrane helix</keyword>
<dbReference type="PATRIC" id="fig|1658765.3.peg.964"/>
<evidence type="ECO:0000256" key="2">
    <source>
        <dbReference type="ARBA" id="ARBA00004429"/>
    </source>
</evidence>
<feature type="transmembrane region" description="Helical" evidence="11">
    <location>
        <begin position="300"/>
        <end position="321"/>
    </location>
</feature>
<feature type="transmembrane region" description="Helical" evidence="11">
    <location>
        <begin position="398"/>
        <end position="421"/>
    </location>
</feature>
<dbReference type="CDD" id="cd06261">
    <property type="entry name" value="TM_PBP2"/>
    <property type="match status" value="1"/>
</dbReference>
<dbReference type="PANTHER" id="PTHR47314">
    <property type="entry name" value="MALTOSE/MALTODEXTRIN TRANSPORT SYSTEM PERMEASE PROTEIN MALF"/>
    <property type="match status" value="1"/>
</dbReference>
<keyword evidence="8 11" id="KW-0812">Transmembrane</keyword>
<dbReference type="PANTHER" id="PTHR47314:SF1">
    <property type="entry name" value="MALTOSE_MALTODEXTRIN TRANSPORT SYSTEM PERMEASE PROTEIN MALF"/>
    <property type="match status" value="1"/>
</dbReference>
<feature type="transmembrane region" description="Helical" evidence="11">
    <location>
        <begin position="265"/>
        <end position="288"/>
    </location>
</feature>
<dbReference type="InterPro" id="IPR047103">
    <property type="entry name" value="MalF_P2_sf"/>
</dbReference>
<dbReference type="GO" id="GO:1990060">
    <property type="term" value="C:maltose transport complex"/>
    <property type="evidence" value="ECO:0007669"/>
    <property type="project" value="TreeGrafter"/>
</dbReference>
<organism evidence="14 15">
    <name type="scientific">Marinobacter subterrani</name>
    <dbReference type="NCBI Taxonomy" id="1658765"/>
    <lineage>
        <taxon>Bacteria</taxon>
        <taxon>Pseudomonadati</taxon>
        <taxon>Pseudomonadota</taxon>
        <taxon>Gammaproteobacteria</taxon>
        <taxon>Pseudomonadales</taxon>
        <taxon>Marinobacteraceae</taxon>
        <taxon>Marinobacter</taxon>
    </lineage>
</organism>
<dbReference type="EMBL" id="LFBU01000001">
    <property type="protein sequence ID" value="KMQ74781.1"/>
    <property type="molecule type" value="Genomic_DNA"/>
</dbReference>
<dbReference type="GO" id="GO:0042956">
    <property type="term" value="P:maltodextrin transmembrane transport"/>
    <property type="evidence" value="ECO:0007669"/>
    <property type="project" value="TreeGrafter"/>
</dbReference>
<dbReference type="STRING" id="1658765.Msub_10970"/>
<evidence type="ECO:0000256" key="3">
    <source>
        <dbReference type="ARBA" id="ARBA00009047"/>
    </source>
</evidence>
<dbReference type="Proteomes" id="UP000036102">
    <property type="component" value="Unassembled WGS sequence"/>
</dbReference>
<dbReference type="Gene3D" id="1.20.58.370">
    <property type="entry name" value="MalF N-terminal region-like"/>
    <property type="match status" value="1"/>
</dbReference>
<keyword evidence="4 11" id="KW-0813">Transport</keyword>
<keyword evidence="10 11" id="KW-0472">Membrane</keyword>
<evidence type="ECO:0000256" key="6">
    <source>
        <dbReference type="ARBA" id="ARBA00022519"/>
    </source>
</evidence>
<dbReference type="SUPFAM" id="SSF160964">
    <property type="entry name" value="MalF N-terminal region-like"/>
    <property type="match status" value="1"/>
</dbReference>
<dbReference type="NCBIfam" id="NF008232">
    <property type="entry name" value="PRK10999.1"/>
    <property type="match status" value="1"/>
</dbReference>